<feature type="domain" description="S-adenosyl-L-homocysteine hydrolase NAD binding" evidence="5">
    <location>
        <begin position="1"/>
        <end position="105"/>
    </location>
</feature>
<dbReference type="PANTHER" id="PTHR23420:SF0">
    <property type="entry name" value="ADENOSYLHOMOCYSTEINASE"/>
    <property type="match status" value="1"/>
</dbReference>
<dbReference type="Gene3D" id="3.40.50.1480">
    <property type="entry name" value="Adenosylhomocysteinase-like"/>
    <property type="match status" value="1"/>
</dbReference>
<dbReference type="InterPro" id="IPR015878">
    <property type="entry name" value="Ado_hCys_hydrolase_NAD-bd"/>
</dbReference>
<dbReference type="InterPro" id="IPR036291">
    <property type="entry name" value="NAD(P)-bd_dom_sf"/>
</dbReference>
<dbReference type="InterPro" id="IPR042172">
    <property type="entry name" value="Adenosylhomocyst_ase-like_sf"/>
</dbReference>
<evidence type="ECO:0000256" key="1">
    <source>
        <dbReference type="ARBA" id="ARBA00001911"/>
    </source>
</evidence>
<dbReference type="GO" id="GO:0033353">
    <property type="term" value="P:S-adenosylmethionine cycle"/>
    <property type="evidence" value="ECO:0007669"/>
    <property type="project" value="TreeGrafter"/>
</dbReference>
<organism evidence="6 7">
    <name type="scientific">Parelaphostrongylus tenuis</name>
    <name type="common">Meningeal worm</name>
    <dbReference type="NCBI Taxonomy" id="148309"/>
    <lineage>
        <taxon>Eukaryota</taxon>
        <taxon>Metazoa</taxon>
        <taxon>Ecdysozoa</taxon>
        <taxon>Nematoda</taxon>
        <taxon>Chromadorea</taxon>
        <taxon>Rhabditida</taxon>
        <taxon>Rhabditina</taxon>
        <taxon>Rhabditomorpha</taxon>
        <taxon>Strongyloidea</taxon>
        <taxon>Metastrongylidae</taxon>
        <taxon>Parelaphostrongylus</taxon>
    </lineage>
</organism>
<dbReference type="SMART" id="SM00997">
    <property type="entry name" value="AdoHcyase_NAD"/>
    <property type="match status" value="1"/>
</dbReference>
<protein>
    <submittedName>
        <fullName evidence="6">Adenosylhomocysteinase</fullName>
    </submittedName>
</protein>
<evidence type="ECO:0000256" key="2">
    <source>
        <dbReference type="ARBA" id="ARBA00007122"/>
    </source>
</evidence>
<accession>A0AAD5WGW0</accession>
<evidence type="ECO:0000259" key="5">
    <source>
        <dbReference type="SMART" id="SM00997"/>
    </source>
</evidence>
<dbReference type="InterPro" id="IPR000043">
    <property type="entry name" value="Adenosylhomocysteinase-like"/>
</dbReference>
<dbReference type="EMBL" id="JAHQIW010006657">
    <property type="protein sequence ID" value="KAJ1369712.1"/>
    <property type="molecule type" value="Genomic_DNA"/>
</dbReference>
<keyword evidence="3" id="KW-0554">One-carbon metabolism</keyword>
<dbReference type="GO" id="GO:0004013">
    <property type="term" value="F:adenosylhomocysteinase activity"/>
    <property type="evidence" value="ECO:0007669"/>
    <property type="project" value="TreeGrafter"/>
</dbReference>
<name>A0AAD5WGW0_PARTN</name>
<dbReference type="Pfam" id="PF00670">
    <property type="entry name" value="AdoHcyase_NAD"/>
    <property type="match status" value="1"/>
</dbReference>
<comment type="similarity">
    <text evidence="2">Belongs to the adenosylhomocysteinase family.</text>
</comment>
<reference evidence="6" key="1">
    <citation type="submission" date="2021-06" db="EMBL/GenBank/DDBJ databases">
        <title>Parelaphostrongylus tenuis whole genome reference sequence.</title>
        <authorList>
            <person name="Garwood T.J."/>
            <person name="Larsen P.A."/>
            <person name="Fountain-Jones N.M."/>
            <person name="Garbe J.R."/>
            <person name="Macchietto M.G."/>
            <person name="Kania S.A."/>
            <person name="Gerhold R.W."/>
            <person name="Richards J.E."/>
            <person name="Wolf T.M."/>
        </authorList>
    </citation>
    <scope>NUCLEOTIDE SEQUENCE</scope>
    <source>
        <strain evidence="6">MNPRO001-30</strain>
        <tissue evidence="6">Meninges</tissue>
    </source>
</reference>
<dbReference type="Gene3D" id="3.40.50.720">
    <property type="entry name" value="NAD(P)-binding Rossmann-like Domain"/>
    <property type="match status" value="1"/>
</dbReference>
<gene>
    <name evidence="6" type="primary">AHCY1_2</name>
    <name evidence="6" type="ORF">KIN20_031252</name>
</gene>
<comment type="caution">
    <text evidence="6">The sequence shown here is derived from an EMBL/GenBank/DDBJ whole genome shotgun (WGS) entry which is preliminary data.</text>
</comment>
<evidence type="ECO:0000256" key="4">
    <source>
        <dbReference type="ARBA" id="ARBA00023027"/>
    </source>
</evidence>
<evidence type="ECO:0000313" key="6">
    <source>
        <dbReference type="EMBL" id="KAJ1369712.1"/>
    </source>
</evidence>
<keyword evidence="7" id="KW-1185">Reference proteome</keyword>
<proteinExistence type="inferred from homology"/>
<dbReference type="GO" id="GO:0006730">
    <property type="term" value="P:one-carbon metabolic process"/>
    <property type="evidence" value="ECO:0007669"/>
    <property type="project" value="UniProtKB-KW"/>
</dbReference>
<dbReference type="GO" id="GO:0005829">
    <property type="term" value="C:cytosol"/>
    <property type="evidence" value="ECO:0007669"/>
    <property type="project" value="TreeGrafter"/>
</dbReference>
<keyword evidence="4" id="KW-0520">NAD</keyword>
<dbReference type="SUPFAM" id="SSF51735">
    <property type="entry name" value="NAD(P)-binding Rossmann-fold domains"/>
    <property type="match status" value="1"/>
</dbReference>
<comment type="cofactor">
    <cofactor evidence="1">
        <name>NAD(+)</name>
        <dbReference type="ChEBI" id="CHEBI:57540"/>
    </cofactor>
</comment>
<evidence type="ECO:0000313" key="7">
    <source>
        <dbReference type="Proteomes" id="UP001196413"/>
    </source>
</evidence>
<dbReference type="PANTHER" id="PTHR23420">
    <property type="entry name" value="ADENOSYLHOMOCYSTEINASE"/>
    <property type="match status" value="1"/>
</dbReference>
<dbReference type="Proteomes" id="UP001196413">
    <property type="component" value="Unassembled WGS sequence"/>
</dbReference>
<dbReference type="AlphaFoldDB" id="A0AAD5WGW0"/>
<sequence length="146" mass="16198">MNALQAIIEGYEVTLWTRPPKAIIVATTTGCKYIVLGRHMAMLPNGAIVCNVGHFDCEIDVKWLSKNAAKKGSVKYQVDRYLLENGCHIILLSEGCLVNLGCAIGHPLFEMTNSFTNQVLAQIELRTKRHIKRVKSKALSSAENSR</sequence>
<evidence type="ECO:0000256" key="3">
    <source>
        <dbReference type="ARBA" id="ARBA00022563"/>
    </source>
</evidence>